<dbReference type="Pfam" id="PF13426">
    <property type="entry name" value="PAS_9"/>
    <property type="match status" value="1"/>
</dbReference>
<dbReference type="InterPro" id="IPR052155">
    <property type="entry name" value="Biofilm_reg_signaling"/>
</dbReference>
<name>A0ABV9JMI9_9GAMM</name>
<dbReference type="Pfam" id="PF00563">
    <property type="entry name" value="EAL"/>
    <property type="match status" value="1"/>
</dbReference>
<dbReference type="Pfam" id="PF00990">
    <property type="entry name" value="GGDEF"/>
    <property type="match status" value="1"/>
</dbReference>
<keyword evidence="6" id="KW-1185">Reference proteome</keyword>
<evidence type="ECO:0000259" key="3">
    <source>
        <dbReference type="PROSITE" id="PS50883"/>
    </source>
</evidence>
<comment type="caution">
    <text evidence="5">The sequence shown here is derived from an EMBL/GenBank/DDBJ whole genome shotgun (WGS) entry which is preliminary data.</text>
</comment>
<dbReference type="InterPro" id="IPR029787">
    <property type="entry name" value="Nucleotide_cyclase"/>
</dbReference>
<dbReference type="InterPro" id="IPR035919">
    <property type="entry name" value="EAL_sf"/>
</dbReference>
<dbReference type="CDD" id="cd01949">
    <property type="entry name" value="GGDEF"/>
    <property type="match status" value="1"/>
</dbReference>
<feature type="domain" description="EAL" evidence="3">
    <location>
        <begin position="1019"/>
        <end position="1273"/>
    </location>
</feature>
<dbReference type="InterPro" id="IPR015943">
    <property type="entry name" value="WD40/YVTN_repeat-like_dom_sf"/>
</dbReference>
<gene>
    <name evidence="5" type="ORF">ACFO3I_10440</name>
</gene>
<sequence>MSAWTKFCVCCVWMLSLQVQAYISIQPMVQARDNQHLRAQLFSQDTDGYLWWTTSSQLHQFDGHLQHSVALPPALHHPLTALGQAGADLLWLADKRDLWQFQPSTGQFRELWQADFPILRLWSTAQSRLILTSHSLWSWPAGQQAPTLLWQNPPTAAPWLQASVHQDALWLWNQEGLQQFSLASQSWQRISLPFQGMPLLQAGPDQQLWLLSPQKQLYLWQHSQLQPIAAEQPFAASQLQLDSLGQLWLLQANRLSLYQPDQQQWQHQRLQKNWSGLFADRHQNLWLSDPAGNIALASQSALDAQPDAQLQLPASTLVWQQGVLGNADQQWQAPAEASQAEQAGVQQNNPWFLTSQQLWFKTPEQPQWQVLPQRIRALQPGTAGLWFVDEKGLWLLNVLGQAPELIQQNAGWYFLSLNQHQLWLAGHDQLYLYDLSAQELSRWSAECGMQSCPALSQLIAMRAGDRQLELLLTGSLVNFKPDEQALVLRQQSKLAVPPQTQQFWSKPDQLWLVSQDKLQLFSANTGSNPSWTLNEGEFFTAAPWLSPQGGLRLRTNQASYQVVPGQDSARLPVNPVRLQLIADPGQHLRRHGNELRLDSKGSSSRWQLSHYPTAGKQWQYFRYQLDQEPARLLDYPTQQFVLDLPASGSHQLKLEASYDGIHWQQAAQYQLQLQRYLNLPTIWLGLLLLCSAVTLCFVLWRVRRYQQHLASTNEQQLLIGSLFNNTQDAVWLADQELQIQKVNQAFTQITGYPQGTIEGRVMPLFTAQGHQTELLKSIREQLQQFQFWRGEVWSQKANGDRIAVSLAITLLSPTGAGKDELYLGIFSDVTNRKLNEKELRKLSTRDALTQLPNRSLFLEHLERAISSCNSRFPQFAVILLDLDRFAKINDSLGHQQGNQLLQLVAARLQQQLPAGYILAKTGIDEFAILVPSHFYTEQFDALLNRLANQLLLQIREPLQLAELQVTQTASVGIAVYPADGEASDSLLRSADTALHHAKHMGRNNAQFFNDKMLQRTPEYLALESDLWRGLNQQEFHVLYQPKYNISQNQIVGFEALCRWQNPQRGLVSPAVFIPIAEENGVIIQLDRLVFSQVCAQIRLWQQQGVMRGRVAVNLSVQQLQQKDLPDFLGQQLRLHGVDAQFIELEITETAMMRDAEHCLQMMHQLKALGFTLALDDFGTGYSSLGYLKRFPIDTLKIDRAFVKDMDSSEQDRNITSTIIRLAGYLNIAIVAEGVETEMQAYLLHVMGCEVAQGYLFSAPASPEQVSLLLQKETEKA</sequence>
<evidence type="ECO:0000259" key="2">
    <source>
        <dbReference type="PROSITE" id="PS50112"/>
    </source>
</evidence>
<dbReference type="Proteomes" id="UP001595962">
    <property type="component" value="Unassembled WGS sequence"/>
</dbReference>
<dbReference type="InterPro" id="IPR035965">
    <property type="entry name" value="PAS-like_dom_sf"/>
</dbReference>
<proteinExistence type="predicted"/>
<dbReference type="PROSITE" id="PS50883">
    <property type="entry name" value="EAL"/>
    <property type="match status" value="1"/>
</dbReference>
<dbReference type="Gene3D" id="3.30.450.20">
    <property type="entry name" value="PAS domain"/>
    <property type="match status" value="1"/>
</dbReference>
<dbReference type="RefSeq" id="WP_377333930.1">
    <property type="nucleotide sequence ID" value="NZ_JBHSGB010000010.1"/>
</dbReference>
<feature type="domain" description="GGDEF" evidence="4">
    <location>
        <begin position="873"/>
        <end position="1010"/>
    </location>
</feature>
<dbReference type="SMART" id="SM00267">
    <property type="entry name" value="GGDEF"/>
    <property type="match status" value="1"/>
</dbReference>
<dbReference type="SUPFAM" id="SSF141868">
    <property type="entry name" value="EAL domain-like"/>
    <property type="match status" value="1"/>
</dbReference>
<organism evidence="5 6">
    <name type="scientific">Rheinheimera marina</name>
    <dbReference type="NCBI Taxonomy" id="1774958"/>
    <lineage>
        <taxon>Bacteria</taxon>
        <taxon>Pseudomonadati</taxon>
        <taxon>Pseudomonadota</taxon>
        <taxon>Gammaproteobacteria</taxon>
        <taxon>Chromatiales</taxon>
        <taxon>Chromatiaceae</taxon>
        <taxon>Rheinheimera</taxon>
    </lineage>
</organism>
<dbReference type="CDD" id="cd01948">
    <property type="entry name" value="EAL"/>
    <property type="match status" value="1"/>
</dbReference>
<feature type="domain" description="PAS" evidence="2">
    <location>
        <begin position="715"/>
        <end position="760"/>
    </location>
</feature>
<dbReference type="NCBIfam" id="TIGR00254">
    <property type="entry name" value="GGDEF"/>
    <property type="match status" value="1"/>
</dbReference>
<dbReference type="PROSITE" id="PS50112">
    <property type="entry name" value="PAS"/>
    <property type="match status" value="1"/>
</dbReference>
<dbReference type="SUPFAM" id="SSF55073">
    <property type="entry name" value="Nucleotide cyclase"/>
    <property type="match status" value="1"/>
</dbReference>
<feature type="chain" id="PRO_5047303687" evidence="1">
    <location>
        <begin position="22"/>
        <end position="1276"/>
    </location>
</feature>
<dbReference type="PANTHER" id="PTHR44757:SF2">
    <property type="entry name" value="BIOFILM ARCHITECTURE MAINTENANCE PROTEIN MBAA"/>
    <property type="match status" value="1"/>
</dbReference>
<dbReference type="Gene3D" id="3.30.70.270">
    <property type="match status" value="1"/>
</dbReference>
<protein>
    <submittedName>
        <fullName evidence="5">EAL domain-containing protein</fullName>
    </submittedName>
</protein>
<dbReference type="InterPro" id="IPR000160">
    <property type="entry name" value="GGDEF_dom"/>
</dbReference>
<dbReference type="EMBL" id="JBHSGB010000010">
    <property type="protein sequence ID" value="MFC4655430.1"/>
    <property type="molecule type" value="Genomic_DNA"/>
</dbReference>
<dbReference type="Gene3D" id="3.20.20.450">
    <property type="entry name" value="EAL domain"/>
    <property type="match status" value="1"/>
</dbReference>
<dbReference type="CDD" id="cd00130">
    <property type="entry name" value="PAS"/>
    <property type="match status" value="1"/>
</dbReference>
<evidence type="ECO:0000256" key="1">
    <source>
        <dbReference type="SAM" id="SignalP"/>
    </source>
</evidence>
<reference evidence="6" key="1">
    <citation type="journal article" date="2019" name="Int. J. Syst. Evol. Microbiol.">
        <title>The Global Catalogue of Microorganisms (GCM) 10K type strain sequencing project: providing services to taxonomists for standard genome sequencing and annotation.</title>
        <authorList>
            <consortium name="The Broad Institute Genomics Platform"/>
            <consortium name="The Broad Institute Genome Sequencing Center for Infectious Disease"/>
            <person name="Wu L."/>
            <person name="Ma J."/>
        </authorList>
    </citation>
    <scope>NUCLEOTIDE SEQUENCE [LARGE SCALE GENOMIC DNA]</scope>
    <source>
        <strain evidence="6">DT28</strain>
    </source>
</reference>
<feature type="signal peptide" evidence="1">
    <location>
        <begin position="1"/>
        <end position="21"/>
    </location>
</feature>
<evidence type="ECO:0000313" key="5">
    <source>
        <dbReference type="EMBL" id="MFC4655430.1"/>
    </source>
</evidence>
<dbReference type="Gene3D" id="2.130.10.10">
    <property type="entry name" value="YVTN repeat-like/Quinoprotein amine dehydrogenase"/>
    <property type="match status" value="1"/>
</dbReference>
<dbReference type="NCBIfam" id="TIGR00229">
    <property type="entry name" value="sensory_box"/>
    <property type="match status" value="1"/>
</dbReference>
<dbReference type="InterPro" id="IPR043128">
    <property type="entry name" value="Rev_trsase/Diguanyl_cyclase"/>
</dbReference>
<evidence type="ECO:0000313" key="6">
    <source>
        <dbReference type="Proteomes" id="UP001595962"/>
    </source>
</evidence>
<dbReference type="PANTHER" id="PTHR44757">
    <property type="entry name" value="DIGUANYLATE CYCLASE DGCP"/>
    <property type="match status" value="1"/>
</dbReference>
<dbReference type="SUPFAM" id="SSF55785">
    <property type="entry name" value="PYP-like sensor domain (PAS domain)"/>
    <property type="match status" value="1"/>
</dbReference>
<keyword evidence="1" id="KW-0732">Signal</keyword>
<dbReference type="SMART" id="SM00052">
    <property type="entry name" value="EAL"/>
    <property type="match status" value="1"/>
</dbReference>
<accession>A0ABV9JMI9</accession>
<evidence type="ECO:0000259" key="4">
    <source>
        <dbReference type="PROSITE" id="PS50887"/>
    </source>
</evidence>
<dbReference type="InterPro" id="IPR000014">
    <property type="entry name" value="PAS"/>
</dbReference>
<dbReference type="SMART" id="SM00091">
    <property type="entry name" value="PAS"/>
    <property type="match status" value="2"/>
</dbReference>
<dbReference type="PROSITE" id="PS50887">
    <property type="entry name" value="GGDEF"/>
    <property type="match status" value="1"/>
</dbReference>
<dbReference type="InterPro" id="IPR001633">
    <property type="entry name" value="EAL_dom"/>
</dbReference>